<evidence type="ECO:0000256" key="4">
    <source>
        <dbReference type="ARBA" id="ARBA00023136"/>
    </source>
</evidence>
<feature type="transmembrane region" description="Helical" evidence="5">
    <location>
        <begin position="333"/>
        <end position="352"/>
    </location>
</feature>
<dbReference type="PIRSF" id="PIRSF006060">
    <property type="entry name" value="AA_transporter"/>
    <property type="match status" value="1"/>
</dbReference>
<evidence type="ECO:0000256" key="2">
    <source>
        <dbReference type="ARBA" id="ARBA00022692"/>
    </source>
</evidence>
<feature type="transmembrane region" description="Helical" evidence="5">
    <location>
        <begin position="271"/>
        <end position="288"/>
    </location>
</feature>
<feature type="transmembrane region" description="Helical" evidence="5">
    <location>
        <begin position="7"/>
        <end position="26"/>
    </location>
</feature>
<dbReference type="InterPro" id="IPR002293">
    <property type="entry name" value="AA/rel_permease1"/>
</dbReference>
<feature type="transmembrane region" description="Helical" evidence="5">
    <location>
        <begin position="358"/>
        <end position="381"/>
    </location>
</feature>
<feature type="transmembrane region" description="Helical" evidence="5">
    <location>
        <begin position="419"/>
        <end position="438"/>
    </location>
</feature>
<evidence type="ECO:0000313" key="7">
    <source>
        <dbReference type="Proteomes" id="UP000078532"/>
    </source>
</evidence>
<feature type="transmembrane region" description="Helical" evidence="5">
    <location>
        <begin position="228"/>
        <end position="251"/>
    </location>
</feature>
<keyword evidence="7" id="KW-1185">Reference proteome</keyword>
<evidence type="ECO:0000256" key="1">
    <source>
        <dbReference type="ARBA" id="ARBA00004141"/>
    </source>
</evidence>
<evidence type="ECO:0000313" key="6">
    <source>
        <dbReference type="EMBL" id="OAT80702.1"/>
    </source>
</evidence>
<sequence length="523" mass="56034">MKRELRLIDLTFAIVSGIIGSSWLLASQVAANMAGPSAIISWVIGGVAICLLALTYAELGSMLPEPGGSVRYPQYSHGSLVSFVIGWGAWLSWVTTPPAEAEAITQYANTYVHHLYNTQTGLLTFRGLLMSAVLTAAFALINYYGVRLFARVNTALTFFKFIVPALTAVLLIAAGFHKGNFSHYGGFFPHGIQATLMAIGSCGIIFALQGFRQAIELSGEARNPQRDVARATVLGVAICVVIYIILQFAFIGALAPADIIKGWGGLSMSAPFAQLAVALNLGWLAILLRVDAWVSPSGTGLVFTATTARGIFAMAENGYLPKGLMKIHPRWKIPANAILFNLIIGLLCLAPFSSWSKLIGFISVTGVISYLLGPVAASVLRRTAPDLPRPIRIGGLSLIAPLAFIVAGLIVYWTGWPSTLYALGAVVAGLLIYFYYFFRGSFEVRHVRSGIWLMVYLVAIIFCSYIGDKSFGGKGLLKFPGDTLVVAALSIAAYYWGVLTGYETGDIKEVVDETAPSGAHALS</sequence>
<dbReference type="Gene3D" id="1.20.1740.10">
    <property type="entry name" value="Amino acid/polyamine transporter I"/>
    <property type="match status" value="1"/>
</dbReference>
<keyword evidence="2 5" id="KW-0812">Transmembrane</keyword>
<comment type="subcellular location">
    <subcellularLocation>
        <location evidence="1">Membrane</location>
        <topology evidence="1">Multi-pass membrane protein</topology>
    </subcellularLocation>
</comment>
<name>A0A1B7LCQ3_9FIRM</name>
<proteinExistence type="predicted"/>
<dbReference type="Pfam" id="PF13520">
    <property type="entry name" value="AA_permease_2"/>
    <property type="match status" value="1"/>
</dbReference>
<feature type="transmembrane region" description="Helical" evidence="5">
    <location>
        <begin position="125"/>
        <end position="146"/>
    </location>
</feature>
<organism evidence="6 7">
    <name type="scientific">Desulfotomaculum copahuensis</name>
    <dbReference type="NCBI Taxonomy" id="1838280"/>
    <lineage>
        <taxon>Bacteria</taxon>
        <taxon>Bacillati</taxon>
        <taxon>Bacillota</taxon>
        <taxon>Clostridia</taxon>
        <taxon>Eubacteriales</taxon>
        <taxon>Desulfotomaculaceae</taxon>
        <taxon>Desulfotomaculum</taxon>
    </lineage>
</organism>
<protein>
    <submittedName>
        <fullName evidence="6">Aspartate:proton symporter</fullName>
    </submittedName>
</protein>
<dbReference type="STRING" id="1838280.A6M21_13090"/>
<feature type="transmembrane region" description="Helical" evidence="5">
    <location>
        <begin position="479"/>
        <end position="498"/>
    </location>
</feature>
<dbReference type="EMBL" id="LYVF01000175">
    <property type="protein sequence ID" value="OAT80702.1"/>
    <property type="molecule type" value="Genomic_DNA"/>
</dbReference>
<feature type="transmembrane region" description="Helical" evidence="5">
    <location>
        <begin position="188"/>
        <end position="208"/>
    </location>
</feature>
<dbReference type="Proteomes" id="UP000078532">
    <property type="component" value="Unassembled WGS sequence"/>
</dbReference>
<dbReference type="GO" id="GO:0022857">
    <property type="term" value="F:transmembrane transporter activity"/>
    <property type="evidence" value="ECO:0007669"/>
    <property type="project" value="InterPro"/>
</dbReference>
<evidence type="ECO:0000256" key="3">
    <source>
        <dbReference type="ARBA" id="ARBA00022989"/>
    </source>
</evidence>
<accession>A0A1B7LCQ3</accession>
<feature type="transmembrane region" description="Helical" evidence="5">
    <location>
        <begin position="38"/>
        <end position="57"/>
    </location>
</feature>
<dbReference type="InterPro" id="IPR052962">
    <property type="entry name" value="AA_Transporter_AGT"/>
</dbReference>
<reference evidence="6 7" key="1">
    <citation type="submission" date="2016-04" db="EMBL/GenBank/DDBJ databases">
        <authorList>
            <person name="Evans L.H."/>
            <person name="Alamgir A."/>
            <person name="Owens N."/>
            <person name="Weber N.D."/>
            <person name="Virtaneva K."/>
            <person name="Barbian K."/>
            <person name="Babar A."/>
            <person name="Rosenke K."/>
        </authorList>
    </citation>
    <scope>NUCLEOTIDE SEQUENCE [LARGE SCALE GENOMIC DNA]</scope>
    <source>
        <strain evidence="6 7">LMa1</strain>
    </source>
</reference>
<feature type="transmembrane region" description="Helical" evidence="5">
    <location>
        <begin position="450"/>
        <end position="467"/>
    </location>
</feature>
<feature type="transmembrane region" description="Helical" evidence="5">
    <location>
        <begin position="158"/>
        <end position="176"/>
    </location>
</feature>
<gene>
    <name evidence="6" type="ORF">A6M21_13090</name>
</gene>
<feature type="transmembrane region" description="Helical" evidence="5">
    <location>
        <begin position="393"/>
        <end position="413"/>
    </location>
</feature>
<comment type="caution">
    <text evidence="6">The sequence shown here is derived from an EMBL/GenBank/DDBJ whole genome shotgun (WGS) entry which is preliminary data.</text>
</comment>
<dbReference type="PANTHER" id="PTHR47547:SF1">
    <property type="entry name" value="ASPARTATE-PROTON SYMPORTER"/>
    <property type="match status" value="1"/>
</dbReference>
<evidence type="ECO:0000256" key="5">
    <source>
        <dbReference type="SAM" id="Phobius"/>
    </source>
</evidence>
<keyword evidence="4 5" id="KW-0472">Membrane</keyword>
<keyword evidence="3 5" id="KW-1133">Transmembrane helix</keyword>
<dbReference type="AlphaFoldDB" id="A0A1B7LCQ3"/>
<dbReference type="PANTHER" id="PTHR47547">
    <property type="match status" value="1"/>
</dbReference>
<dbReference type="GO" id="GO:0016020">
    <property type="term" value="C:membrane"/>
    <property type="evidence" value="ECO:0007669"/>
    <property type="project" value="UniProtKB-SubCell"/>
</dbReference>